<evidence type="ECO:0000256" key="2">
    <source>
        <dbReference type="ARBA" id="ARBA00006168"/>
    </source>
</evidence>
<proteinExistence type="inferred from homology"/>
<dbReference type="AlphaFoldDB" id="A0AAE8MPQ4"/>
<keyword evidence="6" id="KW-0539">Nucleus</keyword>
<evidence type="ECO:0000256" key="8">
    <source>
        <dbReference type="SAM" id="MobiDB-lite"/>
    </source>
</evidence>
<dbReference type="Pfam" id="PF03215">
    <property type="entry name" value="Rad17"/>
    <property type="match status" value="1"/>
</dbReference>
<dbReference type="GO" id="GO:0005524">
    <property type="term" value="F:ATP binding"/>
    <property type="evidence" value="ECO:0007669"/>
    <property type="project" value="UniProtKB-KW"/>
</dbReference>
<dbReference type="Gene3D" id="3.40.50.300">
    <property type="entry name" value="P-loop containing nucleotide triphosphate hydrolases"/>
    <property type="match status" value="1"/>
</dbReference>
<dbReference type="Pfam" id="PF25812">
    <property type="entry name" value="RAD24_helical"/>
    <property type="match status" value="1"/>
</dbReference>
<dbReference type="PANTHER" id="PTHR12172">
    <property type="entry name" value="CELL CYCLE CHECKPOINT PROTEIN RAD17"/>
    <property type="match status" value="1"/>
</dbReference>
<feature type="region of interest" description="Disordered" evidence="8">
    <location>
        <begin position="716"/>
        <end position="737"/>
    </location>
</feature>
<evidence type="ECO:0000256" key="7">
    <source>
        <dbReference type="ARBA" id="ARBA00023306"/>
    </source>
</evidence>
<dbReference type="PANTHER" id="PTHR12172:SF0">
    <property type="entry name" value="CELL CYCLE CHECKPOINT PROTEIN RAD17"/>
    <property type="match status" value="1"/>
</dbReference>
<evidence type="ECO:0000256" key="4">
    <source>
        <dbReference type="ARBA" id="ARBA00022763"/>
    </source>
</evidence>
<feature type="region of interest" description="Disordered" evidence="8">
    <location>
        <begin position="1"/>
        <end position="133"/>
    </location>
</feature>
<keyword evidence="7" id="KW-0131">Cell cycle</keyword>
<comment type="caution">
    <text evidence="10">The sequence shown here is derived from an EMBL/GenBank/DDBJ whole genome shotgun (WGS) entry which is preliminary data.</text>
</comment>
<dbReference type="InterPro" id="IPR057927">
    <property type="entry name" value="RAD24-like_helical"/>
</dbReference>
<evidence type="ECO:0000313" key="10">
    <source>
        <dbReference type="EMBL" id="SPN96778.1"/>
    </source>
</evidence>
<dbReference type="InterPro" id="IPR027417">
    <property type="entry name" value="P-loop_NTPase"/>
</dbReference>
<keyword evidence="11" id="KW-1185">Reference proteome</keyword>
<feature type="compositionally biased region" description="Basic residues" evidence="8">
    <location>
        <begin position="1"/>
        <end position="10"/>
    </location>
</feature>
<feature type="compositionally biased region" description="Low complexity" evidence="8">
    <location>
        <begin position="45"/>
        <end position="59"/>
    </location>
</feature>
<dbReference type="GO" id="GO:0005634">
    <property type="term" value="C:nucleus"/>
    <property type="evidence" value="ECO:0007669"/>
    <property type="project" value="UniProtKB-SubCell"/>
</dbReference>
<evidence type="ECO:0000256" key="1">
    <source>
        <dbReference type="ARBA" id="ARBA00004123"/>
    </source>
</evidence>
<evidence type="ECO:0000256" key="3">
    <source>
        <dbReference type="ARBA" id="ARBA00022741"/>
    </source>
</evidence>
<feature type="compositionally biased region" description="Acidic residues" evidence="8">
    <location>
        <begin position="796"/>
        <end position="807"/>
    </location>
</feature>
<dbReference type="GO" id="GO:0006281">
    <property type="term" value="P:DNA repair"/>
    <property type="evidence" value="ECO:0007669"/>
    <property type="project" value="InterPro"/>
</dbReference>
<dbReference type="EMBL" id="ONZQ02000001">
    <property type="protein sequence ID" value="SPN96778.1"/>
    <property type="molecule type" value="Genomic_DNA"/>
</dbReference>
<feature type="compositionally biased region" description="Basic and acidic residues" evidence="8">
    <location>
        <begin position="816"/>
        <end position="825"/>
    </location>
</feature>
<feature type="region of interest" description="Disordered" evidence="8">
    <location>
        <begin position="793"/>
        <end position="838"/>
    </location>
</feature>
<feature type="compositionally biased region" description="Polar residues" evidence="8">
    <location>
        <begin position="101"/>
        <end position="116"/>
    </location>
</feature>
<evidence type="ECO:0000256" key="6">
    <source>
        <dbReference type="ARBA" id="ARBA00023242"/>
    </source>
</evidence>
<feature type="compositionally biased region" description="Polar residues" evidence="8">
    <location>
        <begin position="156"/>
        <end position="169"/>
    </location>
</feature>
<gene>
    <name evidence="10" type="ORF">DNG_00298</name>
</gene>
<keyword evidence="5" id="KW-0067">ATP-binding</keyword>
<feature type="compositionally biased region" description="Low complexity" evidence="8">
    <location>
        <begin position="727"/>
        <end position="737"/>
    </location>
</feature>
<dbReference type="GO" id="GO:0003689">
    <property type="term" value="F:DNA clamp loader activity"/>
    <property type="evidence" value="ECO:0007669"/>
    <property type="project" value="TreeGrafter"/>
</dbReference>
<evidence type="ECO:0000256" key="5">
    <source>
        <dbReference type="ARBA" id="ARBA00022840"/>
    </source>
</evidence>
<evidence type="ECO:0000259" key="9">
    <source>
        <dbReference type="Pfam" id="PF25812"/>
    </source>
</evidence>
<feature type="compositionally biased region" description="Acidic residues" evidence="8">
    <location>
        <begin position="121"/>
        <end position="132"/>
    </location>
</feature>
<dbReference type="InterPro" id="IPR004582">
    <property type="entry name" value="Checkpoint_prot_Rad17_Rad24"/>
</dbReference>
<dbReference type="SUPFAM" id="SSF52540">
    <property type="entry name" value="P-loop containing nucleoside triphosphate hydrolases"/>
    <property type="match status" value="1"/>
</dbReference>
<organism evidence="10 11">
    <name type="scientific">Cephalotrichum gorgonifer</name>
    <dbReference type="NCBI Taxonomy" id="2041049"/>
    <lineage>
        <taxon>Eukaryota</taxon>
        <taxon>Fungi</taxon>
        <taxon>Dikarya</taxon>
        <taxon>Ascomycota</taxon>
        <taxon>Pezizomycotina</taxon>
        <taxon>Sordariomycetes</taxon>
        <taxon>Hypocreomycetidae</taxon>
        <taxon>Microascales</taxon>
        <taxon>Microascaceae</taxon>
        <taxon>Cephalotrichum</taxon>
    </lineage>
</organism>
<dbReference type="GO" id="GO:0003682">
    <property type="term" value="F:chromatin binding"/>
    <property type="evidence" value="ECO:0007669"/>
    <property type="project" value="TreeGrafter"/>
</dbReference>
<comment type="subcellular location">
    <subcellularLocation>
        <location evidence="1">Nucleus</location>
    </subcellularLocation>
</comment>
<evidence type="ECO:0000313" key="11">
    <source>
        <dbReference type="Proteomes" id="UP001187682"/>
    </source>
</evidence>
<name>A0AAE8MPQ4_9PEZI</name>
<keyword evidence="3" id="KW-0547">Nucleotide-binding</keyword>
<sequence>MAPAAKRRRKNVADSSDEDEPDRRLPQDNMLTRFLNSSPNPKGGASAASSRPPTASPSPLKKSRNGPNLSPSASPSKSRARSQKKVKVEEKGKSGDLLTLFSKQVQRSQAASTVPKTTPIDEVDPISDDDDVSYFQAHSGSIVGEKARKRLRDGSQGDTSSATTRNPSQLFVRPTRPGRPGALDDDLRPWSERFGPVNLDELAVHKKKVADVRRWIEGVTQGTLRQRILLLKGAAGTGKTTTVRLLAREMGCELLEWRSPTQSFVPGMQSPSAQFEAFLGLGGKFGGLEIDSDTPENQKNQSEAAPATQRIILIEEFPNTFTRASTSLASFRNALSAYLSENTPSLMEFSRRPLANSVTPIILVVSETLLTTTSASADSFTAHRLLGPDIIRHPGTGTIEFNSIAPSLLTKALELVVLKEARKSGRRRTPGPQVLKRLGEIGDIRSAISSLEFLCLKGDEDGDWGARVTFAKPKRGAKGAITLTQGEVESLGQISERESSLGIFHAVGKVVYNKRDEAPTNDSVEVLPDYLRHHARPKRSQVSVDTLIDETGSDTSTFISALYENYVLSCETADPHQAAAAAPLDHLNGCIEALSDSDLLSPSWDSFFGGRGGGAYGGGRDVGSHIVRQDEMGFQVAVRGVLFALPHPVKRVASGPGRGADAFKMFYPTSIKLWRAKEEMEALIDVWSTKLLSGTGADARGSRSVTDGASLFLRAAKNNPSLPPPSGTAAAAAQGRGAAAEDAPAPLLSLGSAARRELLLDRLPYMAHLSRSRTLPLRARDLEKVVSFGGLGLAAGDEEAPDDEEAEAGGGGETWATDRPHEGRSPRKRSGGIRVKGGDGAVARKIEKLVLSDDDIED</sequence>
<reference evidence="10" key="1">
    <citation type="submission" date="2018-03" db="EMBL/GenBank/DDBJ databases">
        <authorList>
            <person name="Guldener U."/>
        </authorList>
    </citation>
    <scope>NUCLEOTIDE SEQUENCE</scope>
</reference>
<dbReference type="Proteomes" id="UP001187682">
    <property type="component" value="Unassembled WGS sequence"/>
</dbReference>
<dbReference type="GO" id="GO:0000077">
    <property type="term" value="P:DNA damage checkpoint signaling"/>
    <property type="evidence" value="ECO:0007669"/>
    <property type="project" value="TreeGrafter"/>
</dbReference>
<comment type="similarity">
    <text evidence="2">Belongs to the rad17/RAD24 family.</text>
</comment>
<feature type="region of interest" description="Disordered" evidence="8">
    <location>
        <begin position="145"/>
        <end position="187"/>
    </location>
</feature>
<dbReference type="GO" id="GO:0033314">
    <property type="term" value="P:mitotic DNA replication checkpoint signaling"/>
    <property type="evidence" value="ECO:0007669"/>
    <property type="project" value="TreeGrafter"/>
</dbReference>
<accession>A0AAE8MPQ4</accession>
<feature type="domain" description="Checkpoint protein RAD24-like helical bundle" evidence="9">
    <location>
        <begin position="498"/>
        <end position="603"/>
    </location>
</feature>
<keyword evidence="4" id="KW-0227">DNA damage</keyword>
<protein>
    <submittedName>
        <fullName evidence="10">Related to cell cycle checkpoint protein RAD17</fullName>
    </submittedName>
</protein>